<dbReference type="OrthoDB" id="1111734at2759"/>
<dbReference type="KEGG" id="bbig:BBBOND_0202330"/>
<feature type="region of interest" description="Disordered" evidence="1">
    <location>
        <begin position="422"/>
        <end position="460"/>
    </location>
</feature>
<evidence type="ECO:0000313" key="4">
    <source>
        <dbReference type="Proteomes" id="UP000033188"/>
    </source>
</evidence>
<dbReference type="Proteomes" id="UP000033188">
    <property type="component" value="Chromosome 2"/>
</dbReference>
<gene>
    <name evidence="3" type="ORF">BBBOND_0202330</name>
</gene>
<dbReference type="PANTHER" id="PTHR15327">
    <property type="entry name" value="MICROFIBRIL-ASSOCIATED PROTEIN"/>
    <property type="match status" value="1"/>
</dbReference>
<dbReference type="OMA" id="FHNERAG"/>
<protein>
    <submittedName>
        <fullName evidence="3">Micro-fibrillar-associated protein 1 C-terminus containing protein, putative</fullName>
    </submittedName>
</protein>
<dbReference type="InterPro" id="IPR033194">
    <property type="entry name" value="MFAP1"/>
</dbReference>
<feature type="compositionally biased region" description="Acidic residues" evidence="1">
    <location>
        <begin position="178"/>
        <end position="192"/>
    </location>
</feature>
<feature type="domain" description="Micro-fibrillar-associated protein 1 C-terminal" evidence="2">
    <location>
        <begin position="201"/>
        <end position="415"/>
    </location>
</feature>
<dbReference type="AlphaFoldDB" id="A0A061D2S4"/>
<evidence type="ECO:0000313" key="3">
    <source>
        <dbReference type="EMBL" id="CDR95076.1"/>
    </source>
</evidence>
<keyword evidence="4" id="KW-1185">Reference proteome</keyword>
<dbReference type="STRING" id="5866.A0A061D2S4"/>
<feature type="compositionally biased region" description="Basic and acidic residues" evidence="1">
    <location>
        <begin position="159"/>
        <end position="175"/>
    </location>
</feature>
<feature type="compositionally biased region" description="Basic and acidic residues" evidence="1">
    <location>
        <begin position="104"/>
        <end position="113"/>
    </location>
</feature>
<dbReference type="RefSeq" id="XP_012767262.1">
    <property type="nucleotide sequence ID" value="XM_012911808.1"/>
</dbReference>
<dbReference type="InterPro" id="IPR009730">
    <property type="entry name" value="MFAP1_C"/>
</dbReference>
<feature type="region of interest" description="Disordered" evidence="1">
    <location>
        <begin position="12"/>
        <end position="211"/>
    </location>
</feature>
<dbReference type="Pfam" id="PF06991">
    <property type="entry name" value="MFAP1"/>
    <property type="match status" value="1"/>
</dbReference>
<dbReference type="GeneID" id="24563617"/>
<dbReference type="EMBL" id="LK391708">
    <property type="protein sequence ID" value="CDR95076.1"/>
    <property type="molecule type" value="Genomic_DNA"/>
</dbReference>
<evidence type="ECO:0000256" key="1">
    <source>
        <dbReference type="SAM" id="MobiDB-lite"/>
    </source>
</evidence>
<evidence type="ECO:0000259" key="2">
    <source>
        <dbReference type="Pfam" id="PF06991"/>
    </source>
</evidence>
<reference evidence="4" key="1">
    <citation type="submission" date="2014-06" db="EMBL/GenBank/DDBJ databases">
        <authorList>
            <person name="Aslett M."/>
            <person name="De Silva N."/>
        </authorList>
    </citation>
    <scope>NUCLEOTIDE SEQUENCE [LARGE SCALE GENOMIC DNA]</scope>
    <source>
        <strain evidence="4">Bond</strain>
    </source>
</reference>
<proteinExistence type="predicted"/>
<accession>A0A061D2S4</accession>
<dbReference type="VEuPathDB" id="PiroplasmaDB:BBBOND_0202330"/>
<sequence length="460" mass="52364">MSALELFRFLGEDLNRPPSPSRDALKRRRVSQAPRATRYWPGKAPEYAADLPASSDDESDAAPEVAQAALENDRRYSRYATASESGDVAARSGRRRAPAATIVIDREPEHNADYEAPQPSSPGLAGAAVGDGDGSVANTSEVVEAPRNRAAIRSRAMAYRREEEAVAGDHEDRVASVDGEEEEYSDSDDDADGSEHISIQESKEHSGVLEKPVFVPKNRRLTVLEKQELEREEQRRLECERQRALERQKQSKELLVQTLVAAETQQEVENAVEVVDDTDELTEKEYELWKIRELKRVLRDRDERTAHERLAAEVERRRHMTEEERLADDERIDREKVQRAPRSKMLFLQKYYHKGAFFMDKLDDGSEPLYNRDFNAPTADDRIDKSLMPKSMQVRRGLYGKMGQVKHTHLTAEDTTRFDMPWNKVPEKFTPAGTQQTFDRPSRKKPGTSRSGSDKHSDSK</sequence>
<name>A0A061D2S4_BABBI</name>
<organism evidence="3 4">
    <name type="scientific">Babesia bigemina</name>
    <dbReference type="NCBI Taxonomy" id="5866"/>
    <lineage>
        <taxon>Eukaryota</taxon>
        <taxon>Sar</taxon>
        <taxon>Alveolata</taxon>
        <taxon>Apicomplexa</taxon>
        <taxon>Aconoidasida</taxon>
        <taxon>Piroplasmida</taxon>
        <taxon>Babesiidae</taxon>
        <taxon>Babesia</taxon>
    </lineage>
</organism>
<feature type="compositionally biased region" description="Low complexity" evidence="1">
    <location>
        <begin position="125"/>
        <end position="137"/>
    </location>
</feature>